<evidence type="ECO:0000256" key="5">
    <source>
        <dbReference type="ARBA" id="ARBA00047606"/>
    </source>
</evidence>
<dbReference type="EMBL" id="CM004387">
    <property type="protein sequence ID" value="OAY59640.1"/>
    <property type="molecule type" value="Genomic_DNA"/>
</dbReference>
<dbReference type="GO" id="GO:0008194">
    <property type="term" value="F:UDP-glycosyltransferase activity"/>
    <property type="evidence" value="ECO:0000318"/>
    <property type="project" value="GO_Central"/>
</dbReference>
<dbReference type="GO" id="GO:0009718">
    <property type="term" value="P:anthocyanin-containing compound biosynthetic process"/>
    <property type="evidence" value="ECO:0007669"/>
    <property type="project" value="UniProtKB-UniPathway"/>
</dbReference>
<comment type="pathway">
    <text evidence="1">Pigment biosynthesis; anthocyanin biosynthesis.</text>
</comment>
<dbReference type="Pfam" id="PF00201">
    <property type="entry name" value="UDPGT"/>
    <property type="match status" value="1"/>
</dbReference>
<reference evidence="9" key="1">
    <citation type="journal article" date="2016" name="Nat. Biotechnol.">
        <title>Sequencing wild and cultivated cassava and related species reveals extensive interspecific hybridization and genetic diversity.</title>
        <authorList>
            <person name="Bredeson J.V."/>
            <person name="Lyons J.B."/>
            <person name="Prochnik S.E."/>
            <person name="Wu G.A."/>
            <person name="Ha C.M."/>
            <person name="Edsinger-Gonzales E."/>
            <person name="Grimwood J."/>
            <person name="Schmutz J."/>
            <person name="Rabbi I.Y."/>
            <person name="Egesi C."/>
            <person name="Nauluvula P."/>
            <person name="Lebot V."/>
            <person name="Ndunguru J."/>
            <person name="Mkamilo G."/>
            <person name="Bart R.S."/>
            <person name="Setter T.L."/>
            <person name="Gleadow R.M."/>
            <person name="Kulakow P."/>
            <person name="Ferguson M.E."/>
            <person name="Rounsley S."/>
            <person name="Rokhsar D.S."/>
        </authorList>
    </citation>
    <scope>NUCLEOTIDE SEQUENCE [LARGE SCALE GENOMIC DNA]</scope>
    <source>
        <strain evidence="9">cv. AM560-2</strain>
    </source>
</reference>
<evidence type="ECO:0000256" key="4">
    <source>
        <dbReference type="ARBA" id="ARBA00022679"/>
    </source>
</evidence>
<keyword evidence="4 6" id="KW-0808">Transferase</keyword>
<proteinExistence type="inferred from homology"/>
<dbReference type="InterPro" id="IPR035595">
    <property type="entry name" value="UDP_glycos_trans_CS"/>
</dbReference>
<name>A0A2C9WHS7_MANES</name>
<dbReference type="PROSITE" id="PS00375">
    <property type="entry name" value="UDPGT"/>
    <property type="match status" value="1"/>
</dbReference>
<gene>
    <name evidence="8" type="ORF">MANES_01G047400v8</name>
</gene>
<evidence type="ECO:0000256" key="1">
    <source>
        <dbReference type="ARBA" id="ARBA00004935"/>
    </source>
</evidence>
<evidence type="ECO:0000256" key="7">
    <source>
        <dbReference type="RuleBase" id="RU362057"/>
    </source>
</evidence>
<evidence type="ECO:0000313" key="9">
    <source>
        <dbReference type="Proteomes" id="UP000091857"/>
    </source>
</evidence>
<dbReference type="OrthoDB" id="5835829at2759"/>
<dbReference type="GO" id="GO:0047213">
    <property type="term" value="F:anthocyanidin 3-O-glucosyltransferase activity"/>
    <property type="evidence" value="ECO:0007669"/>
    <property type="project" value="UniProtKB-EC"/>
</dbReference>
<comment type="catalytic activity">
    <reaction evidence="5">
        <text>an anthocyanidin + UDP-alpha-D-glucose + H(+) = an anthocyanidin 3-O-beta-D-glucoside + UDP</text>
        <dbReference type="Rhea" id="RHEA:20093"/>
        <dbReference type="ChEBI" id="CHEBI:15378"/>
        <dbReference type="ChEBI" id="CHEBI:16307"/>
        <dbReference type="ChEBI" id="CHEBI:58223"/>
        <dbReference type="ChEBI" id="CHEBI:58885"/>
        <dbReference type="ChEBI" id="CHEBI:143576"/>
        <dbReference type="EC" id="2.4.1.115"/>
    </reaction>
</comment>
<accession>A0A2C9WHS7</accession>
<keyword evidence="3 6" id="KW-0328">Glycosyltransferase</keyword>
<evidence type="ECO:0000256" key="3">
    <source>
        <dbReference type="ARBA" id="ARBA00022676"/>
    </source>
</evidence>
<organism evidence="8 9">
    <name type="scientific">Manihot esculenta</name>
    <name type="common">Cassava</name>
    <name type="synonym">Jatropha manihot</name>
    <dbReference type="NCBI Taxonomy" id="3983"/>
    <lineage>
        <taxon>Eukaryota</taxon>
        <taxon>Viridiplantae</taxon>
        <taxon>Streptophyta</taxon>
        <taxon>Embryophyta</taxon>
        <taxon>Tracheophyta</taxon>
        <taxon>Spermatophyta</taxon>
        <taxon>Magnoliopsida</taxon>
        <taxon>eudicotyledons</taxon>
        <taxon>Gunneridae</taxon>
        <taxon>Pentapetalae</taxon>
        <taxon>rosids</taxon>
        <taxon>fabids</taxon>
        <taxon>Malpighiales</taxon>
        <taxon>Euphorbiaceae</taxon>
        <taxon>Crotonoideae</taxon>
        <taxon>Manihoteae</taxon>
        <taxon>Manihot</taxon>
    </lineage>
</organism>
<comment type="caution">
    <text evidence="8">The sequence shown here is derived from an EMBL/GenBank/DDBJ whole genome shotgun (WGS) entry which is preliminary data.</text>
</comment>
<keyword evidence="9" id="KW-1185">Reference proteome</keyword>
<dbReference type="SUPFAM" id="SSF53756">
    <property type="entry name" value="UDP-Glycosyltransferase/glycogen phosphorylase"/>
    <property type="match status" value="1"/>
</dbReference>
<sequence>MDTSLHLEAPSHVVMVPTPGMGHLIPLVELAKRLVQQHDFLVTFLVPNDGSPMKPQRRLLQALPNTISSIFLPPVSFDDLPQTVKVETRVVLSLSRSLSALRGSFKALTEASRVVALVVDLFGLDAIEIAREFDVLLYVFFPTTAMALSSVFHLPKLDETYSCEYRDLPEPVKFPGCVPVHGRDLMDPVQNRKDDAYRWVIHISKLYPLAAGILVNSFIDLEAGAFKALMEDRNGTPPIYPVGPLTRTASTSEIASESESLRWLDRQPNGSVLFVSFGSGGTLSHDQFIELALGLEMSGQRFLWVVRSPHDRSANANYFDVQKVTDPLDFLPEGFLDRTKGLGLVVPHWAPQMQVLSHGSTGAFLSHCGWNSSLESIVNGVPIIAWPLYAEQKMNSVLLADDLKVALRVRVNENGLVVKEDIANYASTILKGEEGQLLRKRMKELKNTAVKVLSQDGSSTKSLAYVANSWKNQRK</sequence>
<dbReference type="CDD" id="cd03784">
    <property type="entry name" value="GT1_Gtf-like"/>
    <property type="match status" value="1"/>
</dbReference>
<dbReference type="Gramene" id="Manes.01G047400.1.v8.1">
    <property type="protein sequence ID" value="Manes.01G047400.1.v8.1.CDS.1"/>
    <property type="gene ID" value="Manes.01G047400.v8.1"/>
</dbReference>
<dbReference type="PANTHER" id="PTHR48046">
    <property type="entry name" value="UDP-GLYCOSYLTRANSFERASE 72E1"/>
    <property type="match status" value="1"/>
</dbReference>
<dbReference type="UniPathway" id="UPA00009"/>
<dbReference type="Proteomes" id="UP000091857">
    <property type="component" value="Chromosome 1"/>
</dbReference>
<evidence type="ECO:0000256" key="2">
    <source>
        <dbReference type="ARBA" id="ARBA00009995"/>
    </source>
</evidence>
<dbReference type="EC" id="2.4.1.-" evidence="7"/>
<protein>
    <recommendedName>
        <fullName evidence="7">Glycosyltransferase</fullName>
        <ecNumber evidence="7">2.4.1.-</ecNumber>
    </recommendedName>
</protein>
<evidence type="ECO:0000313" key="8">
    <source>
        <dbReference type="EMBL" id="OAY59640.1"/>
    </source>
</evidence>
<evidence type="ECO:0000256" key="6">
    <source>
        <dbReference type="RuleBase" id="RU003718"/>
    </source>
</evidence>
<comment type="similarity">
    <text evidence="2 6">Belongs to the UDP-glycosyltransferase family.</text>
</comment>
<dbReference type="PANTHER" id="PTHR48046:SF6">
    <property type="entry name" value="GLYCOSYLTRANSFERASE"/>
    <property type="match status" value="1"/>
</dbReference>
<dbReference type="Gene3D" id="3.40.50.2000">
    <property type="entry name" value="Glycogen Phosphorylase B"/>
    <property type="match status" value="2"/>
</dbReference>
<dbReference type="FunFam" id="3.40.50.2000:FF:000054">
    <property type="entry name" value="Glycosyltransferase"/>
    <property type="match status" value="1"/>
</dbReference>
<dbReference type="AlphaFoldDB" id="A0A2C9WHS7"/>
<dbReference type="FunFam" id="3.40.50.2000:FF:000051">
    <property type="entry name" value="Glycosyltransferase"/>
    <property type="match status" value="1"/>
</dbReference>
<dbReference type="InterPro" id="IPR002213">
    <property type="entry name" value="UDP_glucos_trans"/>
</dbReference>